<dbReference type="RefSeq" id="WP_306760719.1">
    <property type="nucleotide sequence ID" value="NZ_CP118224.1"/>
</dbReference>
<dbReference type="Gene3D" id="3.40.50.300">
    <property type="entry name" value="P-loop containing nucleotide triphosphate hydrolases"/>
    <property type="match status" value="1"/>
</dbReference>
<dbReference type="SUPFAM" id="SSF52540">
    <property type="entry name" value="P-loop containing nucleoside triphosphate hydrolases"/>
    <property type="match status" value="1"/>
</dbReference>
<sequence length="848" mass="97457">MMMPPSAIFSLAAERWPQLPLVPCYPYSQQPVRGVSLTKAPSEDDLEYWLEHHSHYNAGLPTGRLSGVIAVWCAQRDGQSMNAVLDLLPPTPASFVQGDYRVLLYQYDGQPSFVLSEDETGAPLVFCQSDETLMLMPPSKKSAQHAGLAELPADIFDLPRPSAPQDLESLLRSVLLSEGFNLRSKHLTQTANKTPVGQRDIEVRKVLVQVCDQVLEGSVTLKDGLARLAGAHETWQPSHPLDHYQQMMFRWGEEDLQRRQLALPLGWDDGLTEGEKKALNLPWGDHLQEWSFERLRDYAYEGFSKHYDNEQGRAQVLEACLNEMAKAPSLSEVEADLLKQFLCRQSRLGLKQAGLNKRLRDRQQERVFGTTHTEIAEDMVRRLTRVHDYRYTDYAYYRYTGSHWEYTAYGYLRRFISLNYGRCKSARKEQDQRSIMNMVRHALERRFPEQDKSGINFVNGYLSEDLTMHPHTPGRAMTYTLPYEYHAENANKMPMFEQFLADCWGNDPDFQAKKDALQEAMAATLFGIAPRYQRAFLLYGVPSSGKTQLLNIISALVPPNAKCSVPPTDWGMQFKPALLNRKLLNICGELSETKYIDGQTFKDIVDGTERTAEVKRRQPFQFRPRAAHWFASNHLPKSKDTSEGFTRRWLILTFNQPITDSHKLVRDLGQTIVNNEQAAIMAWACQAIPRLTRHNNYTLPESHQQTLIEMSNSVNPLRFFLLGSGWVDLDPSRPDLSTLNPEQRNQLCKKLPYTSGEVMWDAYLRFVSEQGIATHVLQREFHRILGELCQTNNILQRRVQYQSGKTDFIYFGVTIRSVSQRMREEEKMRRNMAQGMGWIAKQTARKQR</sequence>
<evidence type="ECO:0000259" key="3">
    <source>
        <dbReference type="PROSITE" id="PS51206"/>
    </source>
</evidence>
<reference evidence="4 5" key="1">
    <citation type="submission" date="2023-02" db="EMBL/GenBank/DDBJ databases">
        <title>Complete genome sequence of a novel bacterium Oceanimonas sp. NTOU-MSR1 isolated from marine coast sediment.</title>
        <authorList>
            <person name="Yang H.-T."/>
            <person name="Chen Y.-L."/>
            <person name="Ho Y.-N."/>
        </authorList>
    </citation>
    <scope>NUCLEOTIDE SEQUENCE [LARGE SCALE GENOMIC DNA]</scope>
    <source>
        <strain evidence="4 5">NTOU-MSR1</strain>
    </source>
</reference>
<feature type="domain" description="SF3 helicase" evidence="3">
    <location>
        <begin position="512"/>
        <end position="667"/>
    </location>
</feature>
<dbReference type="GO" id="GO:0005524">
    <property type="term" value="F:ATP binding"/>
    <property type="evidence" value="ECO:0007669"/>
    <property type="project" value="UniProtKB-KW"/>
</dbReference>
<dbReference type="Pfam" id="PF09250">
    <property type="entry name" value="Prim-Pol"/>
    <property type="match status" value="1"/>
</dbReference>
<dbReference type="InterPro" id="IPR014818">
    <property type="entry name" value="Phage/plasmid_primase_P4_C"/>
</dbReference>
<dbReference type="PROSITE" id="PS51206">
    <property type="entry name" value="SF3_HELICASE_1"/>
    <property type="match status" value="1"/>
</dbReference>
<keyword evidence="1" id="KW-0547">Nucleotide-binding</keyword>
<evidence type="ECO:0000313" key="5">
    <source>
        <dbReference type="Proteomes" id="UP001223802"/>
    </source>
</evidence>
<dbReference type="EMBL" id="CP118224">
    <property type="protein sequence ID" value="WMC09524.1"/>
    <property type="molecule type" value="Genomic_DNA"/>
</dbReference>
<evidence type="ECO:0000313" key="4">
    <source>
        <dbReference type="EMBL" id="WMC09524.1"/>
    </source>
</evidence>
<dbReference type="InterPro" id="IPR015330">
    <property type="entry name" value="DNA_primase/pol_bifunc_N"/>
</dbReference>
<dbReference type="Pfam" id="PF08706">
    <property type="entry name" value="D5_N"/>
    <property type="match status" value="1"/>
</dbReference>
<name>A0AA50KL37_9GAMM</name>
<dbReference type="InterPro" id="IPR027417">
    <property type="entry name" value="P-loop_NTPase"/>
</dbReference>
<protein>
    <submittedName>
        <fullName evidence="4">DUF5906 domain-containing protein</fullName>
    </submittedName>
</protein>
<organism evidence="4 5">
    <name type="scientific">Oceanimonas pelagia</name>
    <dbReference type="NCBI Taxonomy" id="3028314"/>
    <lineage>
        <taxon>Bacteria</taxon>
        <taxon>Pseudomonadati</taxon>
        <taxon>Pseudomonadota</taxon>
        <taxon>Gammaproteobacteria</taxon>
        <taxon>Aeromonadales</taxon>
        <taxon>Aeromonadaceae</taxon>
        <taxon>Oceanimonas</taxon>
    </lineage>
</organism>
<proteinExistence type="predicted"/>
<dbReference type="Proteomes" id="UP001223802">
    <property type="component" value="Chromosome"/>
</dbReference>
<accession>A0AA50KL37</accession>
<gene>
    <name evidence="4" type="ORF">PU634_10390</name>
</gene>
<keyword evidence="2" id="KW-0067">ATP-binding</keyword>
<evidence type="ECO:0000256" key="2">
    <source>
        <dbReference type="ARBA" id="ARBA00022840"/>
    </source>
</evidence>
<dbReference type="AlphaFoldDB" id="A0AA50KL37"/>
<dbReference type="KEGG" id="ope:PU634_10390"/>
<keyword evidence="5" id="KW-1185">Reference proteome</keyword>
<dbReference type="InterPro" id="IPR014015">
    <property type="entry name" value="Helicase_SF3_DNA-vir"/>
</dbReference>
<dbReference type="InterPro" id="IPR045455">
    <property type="entry name" value="NrS-1_pol-like_helicase"/>
</dbReference>
<dbReference type="Pfam" id="PF19263">
    <property type="entry name" value="DUF5906"/>
    <property type="match status" value="1"/>
</dbReference>
<evidence type="ECO:0000256" key="1">
    <source>
        <dbReference type="ARBA" id="ARBA00022741"/>
    </source>
</evidence>